<sequence length="77" mass="8455">MKARTIGLKEPQLVVSISDPSLVNKLKSAIQMLNGVSSISVLKPKKTELELAEEDVAKGRVTQWNSVDEMFDTILGK</sequence>
<dbReference type="Proteomes" id="UP000297872">
    <property type="component" value="Unassembled WGS sequence"/>
</dbReference>
<dbReference type="RefSeq" id="WP_118120539.1">
    <property type="nucleotide sequence ID" value="NZ_DAWCZC010000076.1"/>
</dbReference>
<comment type="caution">
    <text evidence="1">The sequence shown here is derived from an EMBL/GenBank/DDBJ whole genome shotgun (WGS) entry which is preliminary data.</text>
</comment>
<dbReference type="AlphaFoldDB" id="A0A4Y8ULS8"/>
<keyword evidence="2" id="KW-1185">Reference proteome</keyword>
<evidence type="ECO:0000313" key="2">
    <source>
        <dbReference type="Proteomes" id="UP000297872"/>
    </source>
</evidence>
<protein>
    <submittedName>
        <fullName evidence="1">Uncharacterized protein</fullName>
    </submittedName>
</protein>
<dbReference type="EMBL" id="SGVY01000098">
    <property type="protein sequence ID" value="TFH69735.1"/>
    <property type="molecule type" value="Genomic_DNA"/>
</dbReference>
<proteinExistence type="predicted"/>
<evidence type="ECO:0000313" key="1">
    <source>
        <dbReference type="EMBL" id="TFH69735.1"/>
    </source>
</evidence>
<organism evidence="1 2">
    <name type="scientific">Segatella hominis</name>
    <dbReference type="NCBI Taxonomy" id="2518605"/>
    <lineage>
        <taxon>Bacteria</taxon>
        <taxon>Pseudomonadati</taxon>
        <taxon>Bacteroidota</taxon>
        <taxon>Bacteroidia</taxon>
        <taxon>Bacteroidales</taxon>
        <taxon>Prevotellaceae</taxon>
        <taxon>Segatella</taxon>
    </lineage>
</organism>
<name>A0A4Y8ULS8_9BACT</name>
<gene>
    <name evidence="1" type="ORF">EXN75_17000</name>
</gene>
<reference evidence="1 2" key="1">
    <citation type="submission" date="2019-02" db="EMBL/GenBank/DDBJ databases">
        <title>Draft Genome Sequence of the Prevotella sp. BCRC 81118, Isolated from Human Feces.</title>
        <authorList>
            <person name="Huang C.-H."/>
        </authorList>
    </citation>
    <scope>NUCLEOTIDE SEQUENCE [LARGE SCALE GENOMIC DNA]</scope>
    <source>
        <strain evidence="1 2">BCRC 81118</strain>
    </source>
</reference>
<dbReference type="GeneID" id="302996948"/>
<accession>A0A4Y8ULS8</accession>
<dbReference type="OrthoDB" id="1076393at2"/>